<feature type="chain" id="PRO_5017368892" evidence="1">
    <location>
        <begin position="35"/>
        <end position="818"/>
    </location>
</feature>
<dbReference type="Gene3D" id="2.60.40.3210">
    <property type="entry name" value="Zona pellucida, ZP-N domain"/>
    <property type="match status" value="1"/>
</dbReference>
<dbReference type="GeneTree" id="ENSGT00940000166283"/>
<feature type="domain" description="ZP-N" evidence="2">
    <location>
        <begin position="571"/>
        <end position="646"/>
    </location>
</feature>
<reference evidence="4" key="1">
    <citation type="submission" date="2023-09" db="UniProtKB">
        <authorList>
            <consortium name="Ensembl"/>
        </authorList>
    </citation>
    <scope>IDENTIFICATION</scope>
</reference>
<dbReference type="InterPro" id="IPR058876">
    <property type="entry name" value="Ig-like_ZP"/>
</dbReference>
<accession>A0A3B5BA45</accession>
<proteinExistence type="predicted"/>
<organism evidence="4">
    <name type="scientific">Stegastes partitus</name>
    <name type="common">bicolor damselfish</name>
    <dbReference type="NCBI Taxonomy" id="144197"/>
    <lineage>
        <taxon>Eukaryota</taxon>
        <taxon>Metazoa</taxon>
        <taxon>Chordata</taxon>
        <taxon>Craniata</taxon>
        <taxon>Vertebrata</taxon>
        <taxon>Euteleostomi</taxon>
        <taxon>Actinopterygii</taxon>
        <taxon>Neopterygii</taxon>
        <taxon>Teleostei</taxon>
        <taxon>Neoteleostei</taxon>
        <taxon>Acanthomorphata</taxon>
        <taxon>Ovalentaria</taxon>
        <taxon>Pomacentridae</taxon>
        <taxon>Stegastes</taxon>
    </lineage>
</organism>
<dbReference type="PANTHER" id="PTHR47130:SF6">
    <property type="entry name" value="EGG ENVELOPE GLYCOPROTEIN-LIKE PRECURSOR"/>
    <property type="match status" value="1"/>
</dbReference>
<dbReference type="Pfam" id="PF26562">
    <property type="entry name" value="Ig-like"/>
    <property type="match status" value="1"/>
</dbReference>
<protein>
    <submittedName>
        <fullName evidence="4">Sin3A associated protein 25</fullName>
    </submittedName>
</protein>
<feature type="signal peptide" evidence="1">
    <location>
        <begin position="1"/>
        <end position="34"/>
    </location>
</feature>
<evidence type="ECO:0000256" key="1">
    <source>
        <dbReference type="SAM" id="SignalP"/>
    </source>
</evidence>
<dbReference type="Pfam" id="PF23344">
    <property type="entry name" value="ZP-N"/>
    <property type="match status" value="1"/>
</dbReference>
<dbReference type="Ensembl" id="ENSSPAT00000023002.1">
    <property type="protein sequence ID" value="ENSSPAP00000022637.1"/>
    <property type="gene ID" value="ENSSPAG00000017077.1"/>
</dbReference>
<evidence type="ECO:0000259" key="3">
    <source>
        <dbReference type="Pfam" id="PF26562"/>
    </source>
</evidence>
<dbReference type="AlphaFoldDB" id="A0A3B5BA45"/>
<evidence type="ECO:0000313" key="4">
    <source>
        <dbReference type="Ensembl" id="ENSSPAP00000022637.1"/>
    </source>
</evidence>
<dbReference type="PANTHER" id="PTHR47130">
    <property type="entry name" value="SI:DKEY-19B23.11-RELATED"/>
    <property type="match status" value="1"/>
</dbReference>
<dbReference type="InterPro" id="IPR055356">
    <property type="entry name" value="ZP-N"/>
</dbReference>
<evidence type="ECO:0000259" key="2">
    <source>
        <dbReference type="Pfam" id="PF23344"/>
    </source>
</evidence>
<feature type="domain" description="ZP-domain containing protein Ig-like" evidence="3">
    <location>
        <begin position="346"/>
        <end position="459"/>
    </location>
</feature>
<keyword evidence="1" id="KW-0732">Signal</keyword>
<dbReference type="STRING" id="144197.ENSSPAP00000022637"/>
<name>A0A3B5BA45_9TELE</name>
<sequence length="818" mass="92295">MPSLSSTQQSVATALVFTLCWVWWSSERLTSVVTLTTKYVQLYSNCNLSAPKQDLVSTPSFFIQVFFLWVFQDDEVFTFNFNLNAHHEQKNATYALKKTCSPSVPWSPREVTCEVNYMEVSVRSKITCPSRTKTETDDWSALKPAHSSTTSDWQVMFQRAGAQMPPITMSQARKKGYVFDLTDGRLVFRTPYGQPESSSTEMNGVPVEVVHATVFSRQRWLVLMVDLVAACSTHKGSRDNSGYVMWKTPELLYPSLDSTRIRVGLNGELEERPVAEAKGYVVEKDNSTIHISVPYNADGGHRKSFVTGGLYEFYMFHLYLEQIFVDDDRAETMLRIHRILVSPLLPCLLFTDNQTVLEERVFTVYLGNIPEDIVLTSVHLNGQEFPVPFPNASSYTIMQAVQPNNTRGYTLKVPFDDPVVTQQVSRKDATIQYRLDINYTMIVEFLREPYYHLASIVALSPYVSHPAFDAVCSESGINFKLDHQPFDYLWDISIGSDVLTSKLAAQHGYILTNDSQSLVLNVPLFAHGYQYENVTLKGFFATFEILMRNRDSSEVQTAVKTCPFNSELIMCSSDGRMTVVADLSLAIPSGGSAARTNLIDNKCGPKEVDGTRALFSFPLNSCGSTIKLGVENVTYQNEIFYNKSVSGDATGMYCTYPLASLRHLFLMFKFESDTAGVGSIIRPAGTVGYSLTAHNQLSLITMTFLFFLSKNIFPSSAKFHYQTNYDTSNHTFYQKSNQKPCPVPTCRLPTCRLQTCRLPTPHLPTCRLQTCHLPTCRPPDCSLHQSYQEASFFSYLGCKVSLHFFFFFSHLFTGAERF</sequence>